<name>L5M0J0_MYODS</name>
<sequence>MVSDPLGGPRGSYPLRSAGHPQPVQIRDGGAGLQRLLHTGLQGPSAQTSAPPARAQTDRARPAVLTHRPSQRQASGAQQPRRNSEPRHVQLPLRSLTSPCDQPRQSRLRKSPRPGSRREDTAPAHHAAPGVRAGRETAPAHLAGTRGGVLCRGTAPAQRRLVDPAVLKFLVRRSRLGGRLWVPRAREAGGWAVCGGGPSLSCGSPHGERVEDPTGVRFGSGLRYIFMNNLNDPPNWNIRPNYRDDGGDGSKWNYALLVPMLGLAAFRWIWSRESQKEIEKEREAYRQRTAAFQRDLEAKYHAMISENRRAVAQLSLELEKEQNRTASYREALIVQGRKLVEEKKLLEQERAQVMKEKRQLQPLRSAYLSCLEKEGDWQRRAQLLLKEFEGALSERQSIYCSLLLPRSKRLEIEKNLLVRASTDPVAADLEMAAGLTDIFKHDTYCGDVWNTNKRQNGRLMWLYLKYWELIVELRKFKKLEKAILEE</sequence>
<dbReference type="AlphaFoldDB" id="L5M0J0"/>
<feature type="coiled-coil region" evidence="1">
    <location>
        <begin position="275"/>
        <end position="359"/>
    </location>
</feature>
<proteinExistence type="predicted"/>
<feature type="compositionally biased region" description="Polar residues" evidence="2">
    <location>
        <begin position="71"/>
        <end position="81"/>
    </location>
</feature>
<dbReference type="eggNOG" id="ENOG502QVKQ">
    <property type="taxonomic scope" value="Eukaryota"/>
</dbReference>
<dbReference type="PANTHER" id="PTHR31958:SF2">
    <property type="entry name" value="COILED-COIL DOMAIN-CONTAINING PROTEIN 127"/>
    <property type="match status" value="1"/>
</dbReference>
<evidence type="ECO:0000256" key="1">
    <source>
        <dbReference type="SAM" id="Coils"/>
    </source>
</evidence>
<feature type="compositionally biased region" description="Polar residues" evidence="2">
    <location>
        <begin position="95"/>
        <end position="105"/>
    </location>
</feature>
<protein>
    <submittedName>
        <fullName evidence="3">Coiled-coil domain-containing protein 127</fullName>
    </submittedName>
</protein>
<evidence type="ECO:0000313" key="3">
    <source>
        <dbReference type="EMBL" id="ELK31228.1"/>
    </source>
</evidence>
<reference evidence="4" key="1">
    <citation type="journal article" date="2013" name="Science">
        <title>Comparative analysis of bat genomes provides insight into the evolution of flight and immunity.</title>
        <authorList>
            <person name="Zhang G."/>
            <person name="Cowled C."/>
            <person name="Shi Z."/>
            <person name="Huang Z."/>
            <person name="Bishop-Lilly K.A."/>
            <person name="Fang X."/>
            <person name="Wynne J.W."/>
            <person name="Xiong Z."/>
            <person name="Baker M.L."/>
            <person name="Zhao W."/>
            <person name="Tachedjian M."/>
            <person name="Zhu Y."/>
            <person name="Zhou P."/>
            <person name="Jiang X."/>
            <person name="Ng J."/>
            <person name="Yang L."/>
            <person name="Wu L."/>
            <person name="Xiao J."/>
            <person name="Feng Y."/>
            <person name="Chen Y."/>
            <person name="Sun X."/>
            <person name="Zhang Y."/>
            <person name="Marsh G.A."/>
            <person name="Crameri G."/>
            <person name="Broder C.C."/>
            <person name="Frey K.G."/>
            <person name="Wang L.F."/>
            <person name="Wang J."/>
        </authorList>
    </citation>
    <scope>NUCLEOTIDE SEQUENCE [LARGE SCALE GENOMIC DNA]</scope>
</reference>
<keyword evidence="1" id="KW-0175">Coiled coil</keyword>
<dbReference type="EMBL" id="KB106364">
    <property type="protein sequence ID" value="ELK31228.1"/>
    <property type="molecule type" value="Genomic_DNA"/>
</dbReference>
<evidence type="ECO:0000313" key="4">
    <source>
        <dbReference type="Proteomes" id="UP000010556"/>
    </source>
</evidence>
<gene>
    <name evidence="3" type="ORF">MDA_GLEAN10025838</name>
</gene>
<organism evidence="3 4">
    <name type="scientific">Myotis davidii</name>
    <name type="common">David's myotis</name>
    <dbReference type="NCBI Taxonomy" id="225400"/>
    <lineage>
        <taxon>Eukaryota</taxon>
        <taxon>Metazoa</taxon>
        <taxon>Chordata</taxon>
        <taxon>Craniata</taxon>
        <taxon>Vertebrata</taxon>
        <taxon>Euteleostomi</taxon>
        <taxon>Mammalia</taxon>
        <taxon>Eutheria</taxon>
        <taxon>Laurasiatheria</taxon>
        <taxon>Chiroptera</taxon>
        <taxon>Yangochiroptera</taxon>
        <taxon>Vespertilionidae</taxon>
        <taxon>Myotis</taxon>
    </lineage>
</organism>
<keyword evidence="4" id="KW-1185">Reference proteome</keyword>
<feature type="region of interest" description="Disordered" evidence="2">
    <location>
        <begin position="1"/>
        <end position="137"/>
    </location>
</feature>
<dbReference type="Proteomes" id="UP000010556">
    <property type="component" value="Unassembled WGS sequence"/>
</dbReference>
<dbReference type="InterPro" id="IPR034607">
    <property type="entry name" value="CCDC127"/>
</dbReference>
<dbReference type="PANTHER" id="PTHR31958">
    <property type="entry name" value="COILED-COIL DOMAIN-CONTAINING PROTEIN 127"/>
    <property type="match status" value="1"/>
</dbReference>
<evidence type="ECO:0000256" key="2">
    <source>
        <dbReference type="SAM" id="MobiDB-lite"/>
    </source>
</evidence>
<accession>L5M0J0</accession>